<organism evidence="1 2">
    <name type="scientific">Eumeta variegata</name>
    <name type="common">Bagworm moth</name>
    <name type="synonym">Eumeta japonica</name>
    <dbReference type="NCBI Taxonomy" id="151549"/>
    <lineage>
        <taxon>Eukaryota</taxon>
        <taxon>Metazoa</taxon>
        <taxon>Ecdysozoa</taxon>
        <taxon>Arthropoda</taxon>
        <taxon>Hexapoda</taxon>
        <taxon>Insecta</taxon>
        <taxon>Pterygota</taxon>
        <taxon>Neoptera</taxon>
        <taxon>Endopterygota</taxon>
        <taxon>Lepidoptera</taxon>
        <taxon>Glossata</taxon>
        <taxon>Ditrysia</taxon>
        <taxon>Tineoidea</taxon>
        <taxon>Psychidae</taxon>
        <taxon>Oiketicinae</taxon>
        <taxon>Eumeta</taxon>
    </lineage>
</organism>
<comment type="caution">
    <text evidence="1">The sequence shown here is derived from an EMBL/GenBank/DDBJ whole genome shotgun (WGS) entry which is preliminary data.</text>
</comment>
<dbReference type="EMBL" id="BGZK01001866">
    <property type="protein sequence ID" value="GBP87513.1"/>
    <property type="molecule type" value="Genomic_DNA"/>
</dbReference>
<evidence type="ECO:0000313" key="1">
    <source>
        <dbReference type="EMBL" id="GBP87513.1"/>
    </source>
</evidence>
<gene>
    <name evidence="1" type="ORF">EVAR_86550_1</name>
</gene>
<sequence>MWTKDEYECGLKTDKLSIKYLIYADDQVILAPSACGCRCGVLIPTLMYGRESWVWQRKNENRINAVEMRSLRSMRGVSQDDRCRNSDVREWCDLKKDVVSRVQRGILRWFGHLEWMNESKLTKQIYKANVCDGKIGKGVQTIVCGNACCRAKRKIRSTSLFISEKSTSTKQSSRFLSGSISLASLCTRNINKWNKFAPGHEARGPLGEAIGGRESGAPFAQRRTLPLFVQLYRLHHLRPSTHKRRDLGKRVVLVGAIRDTDGGGGEGPTRPVVELAHPLEVFTGALAFPRTPHTPQPAVRA</sequence>
<dbReference type="PANTHER" id="PTHR47027:SF30">
    <property type="entry name" value="THAP-TYPE DOMAIN-CONTAINING PROTEIN"/>
    <property type="match status" value="1"/>
</dbReference>
<dbReference type="OrthoDB" id="410404at2759"/>
<evidence type="ECO:0008006" key="3">
    <source>
        <dbReference type="Google" id="ProtNLM"/>
    </source>
</evidence>
<protein>
    <recommendedName>
        <fullName evidence="3">Reverse transcriptase domain-containing protein</fullName>
    </recommendedName>
</protein>
<reference evidence="1 2" key="1">
    <citation type="journal article" date="2019" name="Commun. Biol.">
        <title>The bagworm genome reveals a unique fibroin gene that provides high tensile strength.</title>
        <authorList>
            <person name="Kono N."/>
            <person name="Nakamura H."/>
            <person name="Ohtoshi R."/>
            <person name="Tomita M."/>
            <person name="Numata K."/>
            <person name="Arakawa K."/>
        </authorList>
    </citation>
    <scope>NUCLEOTIDE SEQUENCE [LARGE SCALE GENOMIC DNA]</scope>
</reference>
<dbReference type="STRING" id="151549.A0A4C1ZK19"/>
<evidence type="ECO:0000313" key="2">
    <source>
        <dbReference type="Proteomes" id="UP000299102"/>
    </source>
</evidence>
<dbReference type="Proteomes" id="UP000299102">
    <property type="component" value="Unassembled WGS sequence"/>
</dbReference>
<proteinExistence type="predicted"/>
<dbReference type="PANTHER" id="PTHR47027">
    <property type="entry name" value="REVERSE TRANSCRIPTASE DOMAIN-CONTAINING PROTEIN"/>
    <property type="match status" value="1"/>
</dbReference>
<keyword evidence="2" id="KW-1185">Reference proteome</keyword>
<accession>A0A4C1ZK19</accession>
<dbReference type="AlphaFoldDB" id="A0A4C1ZK19"/>
<name>A0A4C1ZK19_EUMVA</name>